<sequence length="152" mass="17818">MSFQDFLLRARRPASLVAFNGALPSNFKLVHKPESTWIELPGVNLDQIASLELAPGTLSNDIHYNLRVTDAWRGWNHLIEESDPDFSDDRLDKSKVKQWFKNNGIEKLDTAGEHPRSGRDDMRWFRWTDGTEWLDITIDKPVFRRRIWLKLN</sequence>
<reference evidence="1" key="1">
    <citation type="journal article" date="2015" name="Nature">
        <title>Complex archaea that bridge the gap between prokaryotes and eukaryotes.</title>
        <authorList>
            <person name="Spang A."/>
            <person name="Saw J.H."/>
            <person name="Jorgensen S.L."/>
            <person name="Zaremba-Niedzwiedzka K."/>
            <person name="Martijn J."/>
            <person name="Lind A.E."/>
            <person name="van Eijk R."/>
            <person name="Schleper C."/>
            <person name="Guy L."/>
            <person name="Ettema T.J."/>
        </authorList>
    </citation>
    <scope>NUCLEOTIDE SEQUENCE</scope>
</reference>
<protein>
    <submittedName>
        <fullName evidence="1">Uncharacterized protein</fullName>
    </submittedName>
</protein>
<dbReference type="EMBL" id="LAZR01044815">
    <property type="protein sequence ID" value="KKL03727.1"/>
    <property type="molecule type" value="Genomic_DNA"/>
</dbReference>
<name>A0A0F9AQ52_9ZZZZ</name>
<organism evidence="1">
    <name type="scientific">marine sediment metagenome</name>
    <dbReference type="NCBI Taxonomy" id="412755"/>
    <lineage>
        <taxon>unclassified sequences</taxon>
        <taxon>metagenomes</taxon>
        <taxon>ecological metagenomes</taxon>
    </lineage>
</organism>
<comment type="caution">
    <text evidence="1">The sequence shown here is derived from an EMBL/GenBank/DDBJ whole genome shotgun (WGS) entry which is preliminary data.</text>
</comment>
<proteinExistence type="predicted"/>
<evidence type="ECO:0000313" key="1">
    <source>
        <dbReference type="EMBL" id="KKL03727.1"/>
    </source>
</evidence>
<gene>
    <name evidence="1" type="ORF">LCGC14_2623240</name>
</gene>
<dbReference type="AlphaFoldDB" id="A0A0F9AQ52"/>
<accession>A0A0F9AQ52</accession>